<dbReference type="Proteomes" id="UP000323166">
    <property type="component" value="Unassembled WGS sequence"/>
</dbReference>
<accession>A0A5S4ZPJ7</accession>
<organism evidence="1 2">
    <name type="scientific">Desulfallas thermosapovorans DSM 6562</name>
    <dbReference type="NCBI Taxonomy" id="1121431"/>
    <lineage>
        <taxon>Bacteria</taxon>
        <taxon>Bacillati</taxon>
        <taxon>Bacillota</taxon>
        <taxon>Clostridia</taxon>
        <taxon>Eubacteriales</taxon>
        <taxon>Desulfallaceae</taxon>
        <taxon>Desulfallas</taxon>
    </lineage>
</organism>
<name>A0A5S4ZPJ7_9FIRM</name>
<dbReference type="EMBL" id="VNHM01000012">
    <property type="protein sequence ID" value="TYO94728.1"/>
    <property type="molecule type" value="Genomic_DNA"/>
</dbReference>
<reference evidence="1 2" key="1">
    <citation type="submission" date="2019-07" db="EMBL/GenBank/DDBJ databases">
        <title>Genomic Encyclopedia of Type Strains, Phase I: the one thousand microbial genomes (KMG-I) project.</title>
        <authorList>
            <person name="Kyrpides N."/>
        </authorList>
    </citation>
    <scope>NUCLEOTIDE SEQUENCE [LARGE SCALE GENOMIC DNA]</scope>
    <source>
        <strain evidence="1 2">DSM 6562</strain>
    </source>
</reference>
<keyword evidence="2" id="KW-1185">Reference proteome</keyword>
<protein>
    <submittedName>
        <fullName evidence="1">MerR family transcriptional regulator/heat shock protein HspR</fullName>
    </submittedName>
</protein>
<evidence type="ECO:0000313" key="1">
    <source>
        <dbReference type="EMBL" id="TYO94728.1"/>
    </source>
</evidence>
<gene>
    <name evidence="1" type="ORF">LX24_02197</name>
</gene>
<sequence>MRQFYLQLYRHTLSDDNEDAWVELSGLGLHPDMIQQLAEFGIVEVRQGRVPVRHARRLHRLVRLRQNLGVNLPGAAVILDLLERIEHLEDEIEKLKRNR</sequence>
<evidence type="ECO:0000313" key="2">
    <source>
        <dbReference type="Proteomes" id="UP000323166"/>
    </source>
</evidence>
<dbReference type="RefSeq" id="WP_166512185.1">
    <property type="nucleotide sequence ID" value="NZ_VNHM01000012.1"/>
</dbReference>
<keyword evidence="1" id="KW-0346">Stress response</keyword>
<proteinExistence type="predicted"/>
<dbReference type="AlphaFoldDB" id="A0A5S4ZPJ7"/>
<dbReference type="Pfam" id="PF13591">
    <property type="entry name" value="MerR_2"/>
    <property type="match status" value="1"/>
</dbReference>
<dbReference type="Gene3D" id="1.10.1660.10">
    <property type="match status" value="1"/>
</dbReference>
<comment type="caution">
    <text evidence="1">The sequence shown here is derived from an EMBL/GenBank/DDBJ whole genome shotgun (WGS) entry which is preliminary data.</text>
</comment>